<keyword evidence="3 5" id="KW-0689">Ribosomal protein</keyword>
<evidence type="ECO:0000313" key="10">
    <source>
        <dbReference type="Proteomes" id="UP000609651"/>
    </source>
</evidence>
<dbReference type="InterPro" id="IPR037121">
    <property type="entry name" value="Ribosomal_bL25_C"/>
</dbReference>
<organism evidence="9 10">
    <name type="scientific">Alienimonas chondri</name>
    <dbReference type="NCBI Taxonomy" id="2681879"/>
    <lineage>
        <taxon>Bacteria</taxon>
        <taxon>Pseudomonadati</taxon>
        <taxon>Planctomycetota</taxon>
        <taxon>Planctomycetia</taxon>
        <taxon>Planctomycetales</taxon>
        <taxon>Planctomycetaceae</taxon>
        <taxon>Alienimonas</taxon>
    </lineage>
</organism>
<dbReference type="Pfam" id="PF01386">
    <property type="entry name" value="Ribosomal_L25p"/>
    <property type="match status" value="1"/>
</dbReference>
<evidence type="ECO:0000256" key="1">
    <source>
        <dbReference type="ARBA" id="ARBA00022730"/>
    </source>
</evidence>
<feature type="region of interest" description="Disordered" evidence="6">
    <location>
        <begin position="191"/>
        <end position="226"/>
    </location>
</feature>
<gene>
    <name evidence="5 9" type="primary">rplY</name>
    <name evidence="5" type="synonym">ctc</name>
    <name evidence="9" type="ORF">LzC2_41640</name>
</gene>
<feature type="compositionally biased region" description="Acidic residues" evidence="6">
    <location>
        <begin position="212"/>
        <end position="226"/>
    </location>
</feature>
<keyword evidence="4 5" id="KW-0687">Ribonucleoprotein</keyword>
<comment type="subunit">
    <text evidence="5">Part of the 50S ribosomal subunit; part of the 5S rRNA/L5/L18/L25 subcomplex. Contacts the 5S rRNA. Binds to the 5S rRNA independently of L5 and L18.</text>
</comment>
<feature type="region of interest" description="Disordered" evidence="6">
    <location>
        <begin position="1"/>
        <end position="21"/>
    </location>
</feature>
<dbReference type="PANTHER" id="PTHR33284:SF1">
    <property type="entry name" value="RIBOSOMAL PROTEIN L25_GLN-TRNA SYNTHETASE, ANTI-CODON-BINDING DOMAIN-CONTAINING PROTEIN"/>
    <property type="match status" value="1"/>
</dbReference>
<dbReference type="PANTHER" id="PTHR33284">
    <property type="entry name" value="RIBOSOMAL PROTEIN L25/GLN-TRNA SYNTHETASE, ANTI-CODON-BINDING DOMAIN-CONTAINING PROTEIN"/>
    <property type="match status" value="1"/>
</dbReference>
<dbReference type="InterPro" id="IPR020930">
    <property type="entry name" value="Ribosomal_uL5_bac-type"/>
</dbReference>
<comment type="caution">
    <text evidence="9">The sequence shown here is derived from an EMBL/GenBank/DDBJ whole genome shotgun (WGS) entry which is preliminary data.</text>
</comment>
<feature type="domain" description="Large ribosomal subunit protein bL25 beta" evidence="8">
    <location>
        <begin position="99"/>
        <end position="180"/>
    </location>
</feature>
<evidence type="ECO:0000259" key="7">
    <source>
        <dbReference type="Pfam" id="PF01386"/>
    </source>
</evidence>
<proteinExistence type="inferred from homology"/>
<keyword evidence="1 5" id="KW-0699">rRNA-binding</keyword>
<evidence type="ECO:0000256" key="3">
    <source>
        <dbReference type="ARBA" id="ARBA00022980"/>
    </source>
</evidence>
<feature type="domain" description="Large ribosomal subunit protein bL25 L25" evidence="7">
    <location>
        <begin position="9"/>
        <end position="91"/>
    </location>
</feature>
<dbReference type="InterPro" id="IPR029751">
    <property type="entry name" value="Ribosomal_L25_dom"/>
</dbReference>
<dbReference type="CDD" id="cd00495">
    <property type="entry name" value="Ribosomal_L25_TL5_CTC"/>
    <property type="match status" value="1"/>
</dbReference>
<accession>A0ABX1VJG3</accession>
<dbReference type="Gene3D" id="2.40.240.10">
    <property type="entry name" value="Ribosomal Protein L25, Chain P"/>
    <property type="match status" value="1"/>
</dbReference>
<evidence type="ECO:0000259" key="8">
    <source>
        <dbReference type="Pfam" id="PF14693"/>
    </source>
</evidence>
<comment type="function">
    <text evidence="5">This is one of the proteins that binds to the 5S RNA in the ribosome where it forms part of the central protuberance.</text>
</comment>
<dbReference type="InterPro" id="IPR020057">
    <property type="entry name" value="Ribosomal_bL25_b-dom"/>
</dbReference>
<dbReference type="Gene3D" id="2.170.120.20">
    <property type="entry name" value="Ribosomal protein L25, beta domain"/>
    <property type="match status" value="1"/>
</dbReference>
<evidence type="ECO:0000256" key="4">
    <source>
        <dbReference type="ARBA" id="ARBA00023274"/>
    </source>
</evidence>
<dbReference type="NCBIfam" id="TIGR00731">
    <property type="entry name" value="bL25_bact_ctc"/>
    <property type="match status" value="1"/>
</dbReference>
<dbReference type="Proteomes" id="UP000609651">
    <property type="component" value="Unassembled WGS sequence"/>
</dbReference>
<reference evidence="9 10" key="1">
    <citation type="journal article" date="2020" name="Syst. Appl. Microbiol.">
        <title>Alienimonas chondri sp. nov., a novel planctomycete isolated from the biofilm of the red alga Chondrus crispus.</title>
        <authorList>
            <person name="Vitorino I."/>
            <person name="Albuquerque L."/>
            <person name="Wiegand S."/>
            <person name="Kallscheuer N."/>
            <person name="da Costa M.S."/>
            <person name="Lobo-da-Cunha A."/>
            <person name="Jogler C."/>
            <person name="Lage O.M."/>
        </authorList>
    </citation>
    <scope>NUCLEOTIDE SEQUENCE [LARGE SCALE GENOMIC DNA]</scope>
    <source>
        <strain evidence="9 10">LzC2</strain>
    </source>
</reference>
<dbReference type="EMBL" id="WTPX01000274">
    <property type="protein sequence ID" value="NNJ28053.1"/>
    <property type="molecule type" value="Genomic_DNA"/>
</dbReference>
<protein>
    <recommendedName>
        <fullName evidence="5">Large ribosomal subunit protein bL25</fullName>
    </recommendedName>
    <alternativeName>
        <fullName evidence="5">General stress protein CTC</fullName>
    </alternativeName>
</protein>
<dbReference type="GO" id="GO:0005840">
    <property type="term" value="C:ribosome"/>
    <property type="evidence" value="ECO:0007669"/>
    <property type="project" value="UniProtKB-KW"/>
</dbReference>
<evidence type="ECO:0000256" key="2">
    <source>
        <dbReference type="ARBA" id="ARBA00022884"/>
    </source>
</evidence>
<evidence type="ECO:0000256" key="6">
    <source>
        <dbReference type="SAM" id="MobiDB-lite"/>
    </source>
</evidence>
<comment type="similarity">
    <text evidence="5">Belongs to the bacterial ribosomal protein bL25 family. CTC subfamily.</text>
</comment>
<dbReference type="InterPro" id="IPR011035">
    <property type="entry name" value="Ribosomal_bL25/Gln-tRNA_synth"/>
</dbReference>
<dbReference type="Pfam" id="PF14693">
    <property type="entry name" value="Ribosomal_TL5_C"/>
    <property type="match status" value="1"/>
</dbReference>
<dbReference type="InterPro" id="IPR001021">
    <property type="entry name" value="Ribosomal_bL25_long"/>
</dbReference>
<sequence>MAADPTLLAEPRTRPGSAESRRLRAKGIVPGVVYGHGEGSVGIAVPATELRPILVTGHQVVDLKLDGNVQKSIFKEVQYDTFGQHILHFDLQRVSADEKVETDVRVVLTGVAPGTDQGGLLQQGLGELHISCSAVSIPDRIEVSISEMQVDDEIRVADITPPDGVTILTDEHEMIAHVVDAAALAARQEAASEASVVDSLEPERVGDADAPAAEDDDAPAEAPEED</sequence>
<dbReference type="RefSeq" id="WP_171189953.1">
    <property type="nucleotide sequence ID" value="NZ_WTPX01000274.1"/>
</dbReference>
<dbReference type="HAMAP" id="MF_01334">
    <property type="entry name" value="Ribosomal_bL25_CTC"/>
    <property type="match status" value="1"/>
</dbReference>
<keyword evidence="2 5" id="KW-0694">RNA-binding</keyword>
<evidence type="ECO:0000313" key="9">
    <source>
        <dbReference type="EMBL" id="NNJ28053.1"/>
    </source>
</evidence>
<evidence type="ECO:0000256" key="5">
    <source>
        <dbReference type="HAMAP-Rule" id="MF_01334"/>
    </source>
</evidence>
<dbReference type="InterPro" id="IPR020056">
    <property type="entry name" value="Rbsml_bL25/Gln-tRNA_synth_N"/>
</dbReference>
<dbReference type="SUPFAM" id="SSF50715">
    <property type="entry name" value="Ribosomal protein L25-like"/>
    <property type="match status" value="1"/>
</dbReference>
<keyword evidence="10" id="KW-1185">Reference proteome</keyword>
<name>A0ABX1VJG3_9PLAN</name>